<evidence type="ECO:0000259" key="1">
    <source>
        <dbReference type="Pfam" id="PF05099"/>
    </source>
</evidence>
<gene>
    <name evidence="2" type="ORF">METZ01_LOCUS109556</name>
</gene>
<name>A0A381WWJ1_9ZZZZ</name>
<dbReference type="Gene3D" id="1.10.3680.10">
    <property type="entry name" value="TerB-like"/>
    <property type="match status" value="1"/>
</dbReference>
<protein>
    <recommendedName>
        <fullName evidence="1">Co-chaperone DjlA N-terminal domain-containing protein</fullName>
    </recommendedName>
</protein>
<dbReference type="Pfam" id="PF05099">
    <property type="entry name" value="TerB"/>
    <property type="match status" value="1"/>
</dbReference>
<dbReference type="AlphaFoldDB" id="A0A381WWJ1"/>
<evidence type="ECO:0000313" key="2">
    <source>
        <dbReference type="EMBL" id="SVA56702.1"/>
    </source>
</evidence>
<feature type="domain" description="Co-chaperone DjlA N-terminal" evidence="1">
    <location>
        <begin position="51"/>
        <end position="161"/>
    </location>
</feature>
<accession>A0A381WWJ1</accession>
<organism evidence="2">
    <name type="scientific">marine metagenome</name>
    <dbReference type="NCBI Taxonomy" id="408172"/>
    <lineage>
        <taxon>unclassified sequences</taxon>
        <taxon>metagenomes</taxon>
        <taxon>ecological metagenomes</taxon>
    </lineage>
</organism>
<proteinExistence type="predicted"/>
<sequence>MLFVEYIKLFKHGLLLNSFYYSNNQHMMDFFNFFKSKKPEESGELSPNPIQMATAVLLIEMARADFDQAENENEVIKQLLKGHFDLNNRQTDDLFDEAVSVADDAVSLHEYTHALHKTLTQEAKEEVIEMLWRLAMSDDNLDKHEDYLVRKIADLLYVPNSIVLKMRHKVTSE</sequence>
<dbReference type="SUPFAM" id="SSF158682">
    <property type="entry name" value="TerB-like"/>
    <property type="match status" value="1"/>
</dbReference>
<reference evidence="2" key="1">
    <citation type="submission" date="2018-05" db="EMBL/GenBank/DDBJ databases">
        <authorList>
            <person name="Lanie J.A."/>
            <person name="Ng W.-L."/>
            <person name="Kazmierczak K.M."/>
            <person name="Andrzejewski T.M."/>
            <person name="Davidsen T.M."/>
            <person name="Wayne K.J."/>
            <person name="Tettelin H."/>
            <person name="Glass J.I."/>
            <person name="Rusch D."/>
            <person name="Podicherti R."/>
            <person name="Tsui H.-C.T."/>
            <person name="Winkler M.E."/>
        </authorList>
    </citation>
    <scope>NUCLEOTIDE SEQUENCE</scope>
</reference>
<dbReference type="CDD" id="cd07313">
    <property type="entry name" value="terB_like_2"/>
    <property type="match status" value="1"/>
</dbReference>
<dbReference type="InterPro" id="IPR007791">
    <property type="entry name" value="DjlA_N"/>
</dbReference>
<dbReference type="InterPro" id="IPR029024">
    <property type="entry name" value="TerB-like"/>
</dbReference>
<dbReference type="EMBL" id="UINC01013073">
    <property type="protein sequence ID" value="SVA56702.1"/>
    <property type="molecule type" value="Genomic_DNA"/>
</dbReference>